<feature type="signal peptide" evidence="2">
    <location>
        <begin position="1"/>
        <end position="21"/>
    </location>
</feature>
<name>A0A8E2DZF0_9PEZI</name>
<protein>
    <submittedName>
        <fullName evidence="3">Uncharacterized protein</fullName>
    </submittedName>
</protein>
<dbReference type="AlphaFoldDB" id="A0A8E2DZF0"/>
<dbReference type="OrthoDB" id="5425701at2759"/>
<feature type="chain" id="PRO_5034568102" evidence="2">
    <location>
        <begin position="22"/>
        <end position="295"/>
    </location>
</feature>
<proteinExistence type="predicted"/>
<feature type="region of interest" description="Disordered" evidence="1">
    <location>
        <begin position="266"/>
        <end position="295"/>
    </location>
</feature>
<evidence type="ECO:0000313" key="4">
    <source>
        <dbReference type="Proteomes" id="UP000250266"/>
    </source>
</evidence>
<evidence type="ECO:0000256" key="1">
    <source>
        <dbReference type="SAM" id="MobiDB-lite"/>
    </source>
</evidence>
<organism evidence="3 4">
    <name type="scientific">Lepidopterella palustris CBS 459.81</name>
    <dbReference type="NCBI Taxonomy" id="1314670"/>
    <lineage>
        <taxon>Eukaryota</taxon>
        <taxon>Fungi</taxon>
        <taxon>Dikarya</taxon>
        <taxon>Ascomycota</taxon>
        <taxon>Pezizomycotina</taxon>
        <taxon>Dothideomycetes</taxon>
        <taxon>Pleosporomycetidae</taxon>
        <taxon>Mytilinidiales</taxon>
        <taxon>Argynnaceae</taxon>
        <taxon>Lepidopterella</taxon>
    </lineage>
</organism>
<feature type="compositionally biased region" description="Basic and acidic residues" evidence="1">
    <location>
        <begin position="271"/>
        <end position="287"/>
    </location>
</feature>
<keyword evidence="4" id="KW-1185">Reference proteome</keyword>
<sequence>MYLRQLFLGLGLTFLAAKALPQNSGNSLKLREAFLEANGTAPSLVQERALPPAAPTQKAIGAVGNQRDGLYVPFLYAGWMDPTANKWERYQCDAQDEKDNLVKVTSPPNTGVPHRILTDGLASCISISVISRHGTIKTHIPPYVCDILHKKKVKDPHGVYHRQAHLIKKAAKQLKSDHLKNMGGEKRVTVVAISGPYAGPDLKKNEKRATDIVRTLFGLNVNNWAQLDEPHLHFDGERSTTVDMITNPPTFYKENTLMQIHVPCSHPIRGKGKEKETKEENKGEALHFRPSVRGN</sequence>
<dbReference type="Proteomes" id="UP000250266">
    <property type="component" value="Unassembled WGS sequence"/>
</dbReference>
<keyword evidence="2" id="KW-0732">Signal</keyword>
<dbReference type="EMBL" id="KV745455">
    <property type="protein sequence ID" value="OCK74557.1"/>
    <property type="molecule type" value="Genomic_DNA"/>
</dbReference>
<gene>
    <name evidence="3" type="ORF">K432DRAFT_469189</name>
</gene>
<accession>A0A8E2DZF0</accession>
<evidence type="ECO:0000313" key="3">
    <source>
        <dbReference type="EMBL" id="OCK74557.1"/>
    </source>
</evidence>
<evidence type="ECO:0000256" key="2">
    <source>
        <dbReference type="SAM" id="SignalP"/>
    </source>
</evidence>
<reference evidence="3 4" key="1">
    <citation type="journal article" date="2016" name="Nat. Commun.">
        <title>Ectomycorrhizal ecology is imprinted in the genome of the dominant symbiotic fungus Cenococcum geophilum.</title>
        <authorList>
            <consortium name="DOE Joint Genome Institute"/>
            <person name="Peter M."/>
            <person name="Kohler A."/>
            <person name="Ohm R.A."/>
            <person name="Kuo A."/>
            <person name="Krutzmann J."/>
            <person name="Morin E."/>
            <person name="Arend M."/>
            <person name="Barry K.W."/>
            <person name="Binder M."/>
            <person name="Choi C."/>
            <person name="Clum A."/>
            <person name="Copeland A."/>
            <person name="Grisel N."/>
            <person name="Haridas S."/>
            <person name="Kipfer T."/>
            <person name="LaButti K."/>
            <person name="Lindquist E."/>
            <person name="Lipzen A."/>
            <person name="Maire R."/>
            <person name="Meier B."/>
            <person name="Mihaltcheva S."/>
            <person name="Molinier V."/>
            <person name="Murat C."/>
            <person name="Poggeler S."/>
            <person name="Quandt C.A."/>
            <person name="Sperisen C."/>
            <person name="Tritt A."/>
            <person name="Tisserant E."/>
            <person name="Crous P.W."/>
            <person name="Henrissat B."/>
            <person name="Nehls U."/>
            <person name="Egli S."/>
            <person name="Spatafora J.W."/>
            <person name="Grigoriev I.V."/>
            <person name="Martin F.M."/>
        </authorList>
    </citation>
    <scope>NUCLEOTIDE SEQUENCE [LARGE SCALE GENOMIC DNA]</scope>
    <source>
        <strain evidence="3 4">CBS 459.81</strain>
    </source>
</reference>